<keyword evidence="2" id="KW-1185">Reference proteome</keyword>
<accession>A0A4Y2FUI8</accession>
<proteinExistence type="predicted"/>
<reference evidence="1 2" key="1">
    <citation type="journal article" date="2019" name="Sci. Rep.">
        <title>Orb-weaving spider Araneus ventricosus genome elucidates the spidroin gene catalogue.</title>
        <authorList>
            <person name="Kono N."/>
            <person name="Nakamura H."/>
            <person name="Ohtoshi R."/>
            <person name="Moran D.A.P."/>
            <person name="Shinohara A."/>
            <person name="Yoshida Y."/>
            <person name="Fujiwara M."/>
            <person name="Mori M."/>
            <person name="Tomita M."/>
            <person name="Arakawa K."/>
        </authorList>
    </citation>
    <scope>NUCLEOTIDE SEQUENCE [LARGE SCALE GENOMIC DNA]</scope>
</reference>
<dbReference type="AlphaFoldDB" id="A0A4Y2FUI8"/>
<evidence type="ECO:0000313" key="1">
    <source>
        <dbReference type="EMBL" id="GBM44687.1"/>
    </source>
</evidence>
<dbReference type="Proteomes" id="UP000499080">
    <property type="component" value="Unassembled WGS sequence"/>
</dbReference>
<comment type="caution">
    <text evidence="1">The sequence shown here is derived from an EMBL/GenBank/DDBJ whole genome shotgun (WGS) entry which is preliminary data.</text>
</comment>
<gene>
    <name evidence="1" type="ORF">AVEN_101061_1</name>
</gene>
<organism evidence="1 2">
    <name type="scientific">Araneus ventricosus</name>
    <name type="common">Orbweaver spider</name>
    <name type="synonym">Epeira ventricosa</name>
    <dbReference type="NCBI Taxonomy" id="182803"/>
    <lineage>
        <taxon>Eukaryota</taxon>
        <taxon>Metazoa</taxon>
        <taxon>Ecdysozoa</taxon>
        <taxon>Arthropoda</taxon>
        <taxon>Chelicerata</taxon>
        <taxon>Arachnida</taxon>
        <taxon>Araneae</taxon>
        <taxon>Araneomorphae</taxon>
        <taxon>Entelegynae</taxon>
        <taxon>Araneoidea</taxon>
        <taxon>Araneidae</taxon>
        <taxon>Araneus</taxon>
    </lineage>
</organism>
<dbReference type="EMBL" id="BGPR01001073">
    <property type="protein sequence ID" value="GBM44687.1"/>
    <property type="molecule type" value="Genomic_DNA"/>
</dbReference>
<sequence>MTLPSCDEYPADRHCSCPFVSICIQWASGFFPQSVTADSEKCFLVGRTNDGDAATEPLEHRTGGLSVTIPIPGGLSSLNQLPLCSERN</sequence>
<protein>
    <submittedName>
        <fullName evidence="1">Uncharacterized protein</fullName>
    </submittedName>
</protein>
<name>A0A4Y2FUI8_ARAVE</name>
<evidence type="ECO:0000313" key="2">
    <source>
        <dbReference type="Proteomes" id="UP000499080"/>
    </source>
</evidence>